<organism evidence="1 2">
    <name type="scientific">Austropuccinia psidii MF-1</name>
    <dbReference type="NCBI Taxonomy" id="1389203"/>
    <lineage>
        <taxon>Eukaryota</taxon>
        <taxon>Fungi</taxon>
        <taxon>Dikarya</taxon>
        <taxon>Basidiomycota</taxon>
        <taxon>Pucciniomycotina</taxon>
        <taxon>Pucciniomycetes</taxon>
        <taxon>Pucciniales</taxon>
        <taxon>Sphaerophragmiaceae</taxon>
        <taxon>Austropuccinia</taxon>
    </lineage>
</organism>
<accession>A0A9Q3GPD8</accession>
<comment type="caution">
    <text evidence="1">The sequence shown here is derived from an EMBL/GenBank/DDBJ whole genome shotgun (WGS) entry which is preliminary data.</text>
</comment>
<evidence type="ECO:0000313" key="2">
    <source>
        <dbReference type="Proteomes" id="UP000765509"/>
    </source>
</evidence>
<protein>
    <submittedName>
        <fullName evidence="1">Uncharacterized protein</fullName>
    </submittedName>
</protein>
<dbReference type="EMBL" id="AVOT02003650">
    <property type="protein sequence ID" value="MBW0474175.1"/>
    <property type="molecule type" value="Genomic_DNA"/>
</dbReference>
<dbReference type="Proteomes" id="UP000765509">
    <property type="component" value="Unassembled WGS sequence"/>
</dbReference>
<reference evidence="1" key="1">
    <citation type="submission" date="2021-03" db="EMBL/GenBank/DDBJ databases">
        <title>Draft genome sequence of rust myrtle Austropuccinia psidii MF-1, a brazilian biotype.</title>
        <authorList>
            <person name="Quecine M.C."/>
            <person name="Pachon D.M.R."/>
            <person name="Bonatelli M.L."/>
            <person name="Correr F.H."/>
            <person name="Franceschini L.M."/>
            <person name="Leite T.F."/>
            <person name="Margarido G.R.A."/>
            <person name="Almeida C.A."/>
            <person name="Ferrarezi J.A."/>
            <person name="Labate C.A."/>
        </authorList>
    </citation>
    <scope>NUCLEOTIDE SEQUENCE</scope>
    <source>
        <strain evidence="1">MF-1</strain>
    </source>
</reference>
<name>A0A9Q3GPD8_9BASI</name>
<feature type="non-terminal residue" evidence="1">
    <location>
        <position position="79"/>
    </location>
</feature>
<evidence type="ECO:0000313" key="1">
    <source>
        <dbReference type="EMBL" id="MBW0474175.1"/>
    </source>
</evidence>
<dbReference type="AlphaFoldDB" id="A0A9Q3GPD8"/>
<keyword evidence="2" id="KW-1185">Reference proteome</keyword>
<sequence length="79" mass="8952">MLTLPLHPHDMPPILPLHVRPHPYLPFCTPTPYHAYAPTGPLRYASNAGTSSLHSPIPMLCELLLVWDEIRKYLEGEII</sequence>
<gene>
    <name evidence="1" type="ORF">O181_013890</name>
</gene>
<proteinExistence type="predicted"/>